<accession>L8WXK1</accession>
<keyword evidence="2" id="KW-1185">Reference proteome</keyword>
<dbReference type="Proteomes" id="UP000011668">
    <property type="component" value="Unassembled WGS sequence"/>
</dbReference>
<gene>
    <name evidence="1" type="ORF">AG1IA_04875</name>
</gene>
<dbReference type="HOGENOM" id="CLU_2529007_0_0_1"/>
<name>L8WXK1_THACA</name>
<evidence type="ECO:0000313" key="2">
    <source>
        <dbReference type="Proteomes" id="UP000011668"/>
    </source>
</evidence>
<organism evidence="1 2">
    <name type="scientific">Thanatephorus cucumeris (strain AG1-IA)</name>
    <name type="common">Rice sheath blight fungus</name>
    <name type="synonym">Rhizoctonia solani</name>
    <dbReference type="NCBI Taxonomy" id="983506"/>
    <lineage>
        <taxon>Eukaryota</taxon>
        <taxon>Fungi</taxon>
        <taxon>Dikarya</taxon>
        <taxon>Basidiomycota</taxon>
        <taxon>Agaricomycotina</taxon>
        <taxon>Agaricomycetes</taxon>
        <taxon>Cantharellales</taxon>
        <taxon>Ceratobasidiaceae</taxon>
        <taxon>Rhizoctonia</taxon>
        <taxon>Rhizoctonia solani AG-1</taxon>
    </lineage>
</organism>
<evidence type="ECO:0000313" key="1">
    <source>
        <dbReference type="EMBL" id="ELU41094.1"/>
    </source>
</evidence>
<protein>
    <submittedName>
        <fullName evidence="1">Uncharacterized protein</fullName>
    </submittedName>
</protein>
<proteinExistence type="predicted"/>
<sequence length="84" mass="9678">MRSTTSVSPKPHRTPITAAHILQIIGYERDWGIFSTSLVICVPKGRSERARRALRSAYTVQERRTDVVVFRPIYTEKICLLLTY</sequence>
<reference evidence="1 2" key="1">
    <citation type="journal article" date="2013" name="Nat. Commun.">
        <title>The evolution and pathogenic mechanisms of the rice sheath blight pathogen.</title>
        <authorList>
            <person name="Zheng A."/>
            <person name="Lin R."/>
            <person name="Xu L."/>
            <person name="Qin P."/>
            <person name="Tang C."/>
            <person name="Ai P."/>
            <person name="Zhang D."/>
            <person name="Liu Y."/>
            <person name="Sun Z."/>
            <person name="Feng H."/>
            <person name="Wang Y."/>
            <person name="Chen Y."/>
            <person name="Liang X."/>
            <person name="Fu R."/>
            <person name="Li Q."/>
            <person name="Zhang J."/>
            <person name="Yu X."/>
            <person name="Xie Z."/>
            <person name="Ding L."/>
            <person name="Guan P."/>
            <person name="Tang J."/>
            <person name="Liang Y."/>
            <person name="Wang S."/>
            <person name="Deng Q."/>
            <person name="Li S."/>
            <person name="Zhu J."/>
            <person name="Wang L."/>
            <person name="Liu H."/>
            <person name="Li P."/>
        </authorList>
    </citation>
    <scope>NUCLEOTIDE SEQUENCE [LARGE SCALE GENOMIC DNA]</scope>
    <source>
        <strain evidence="2">AG-1 IA</strain>
    </source>
</reference>
<comment type="caution">
    <text evidence="1">The sequence shown here is derived from an EMBL/GenBank/DDBJ whole genome shotgun (WGS) entry which is preliminary data.</text>
</comment>
<dbReference type="EMBL" id="AFRT01001134">
    <property type="protein sequence ID" value="ELU41094.1"/>
    <property type="molecule type" value="Genomic_DNA"/>
</dbReference>
<dbReference type="AlphaFoldDB" id="L8WXK1"/>